<evidence type="ECO:0000256" key="1">
    <source>
        <dbReference type="SAM" id="MobiDB-lite"/>
    </source>
</evidence>
<feature type="region of interest" description="Disordered" evidence="1">
    <location>
        <begin position="55"/>
        <end position="83"/>
    </location>
</feature>
<feature type="region of interest" description="Disordered" evidence="1">
    <location>
        <begin position="1"/>
        <end position="22"/>
    </location>
</feature>
<protein>
    <submittedName>
        <fullName evidence="2">Uncharacterized protein</fullName>
    </submittedName>
</protein>
<organism evidence="2 3">
    <name type="scientific">Eiseniibacteriota bacterium</name>
    <dbReference type="NCBI Taxonomy" id="2212470"/>
    <lineage>
        <taxon>Bacteria</taxon>
        <taxon>Candidatus Eiseniibacteriota</taxon>
    </lineage>
</organism>
<dbReference type="EMBL" id="JAGQHR010000802">
    <property type="protein sequence ID" value="MCA9729689.1"/>
    <property type="molecule type" value="Genomic_DNA"/>
</dbReference>
<reference evidence="2" key="1">
    <citation type="submission" date="2020-04" db="EMBL/GenBank/DDBJ databases">
        <authorList>
            <person name="Zhang T."/>
        </authorList>
    </citation>
    <scope>NUCLEOTIDE SEQUENCE</scope>
    <source>
        <strain evidence="2">HKST-UBA01</strain>
    </source>
</reference>
<dbReference type="Proteomes" id="UP000697710">
    <property type="component" value="Unassembled WGS sequence"/>
</dbReference>
<comment type="caution">
    <text evidence="2">The sequence shown here is derived from an EMBL/GenBank/DDBJ whole genome shotgun (WGS) entry which is preliminary data.</text>
</comment>
<feature type="non-terminal residue" evidence="2">
    <location>
        <position position="114"/>
    </location>
</feature>
<name>A0A956RSG6_UNCEI</name>
<proteinExistence type="predicted"/>
<reference evidence="2" key="2">
    <citation type="journal article" date="2021" name="Microbiome">
        <title>Successional dynamics and alternative stable states in a saline activated sludge microbial community over 9 years.</title>
        <authorList>
            <person name="Wang Y."/>
            <person name="Ye J."/>
            <person name="Ju F."/>
            <person name="Liu L."/>
            <person name="Boyd J.A."/>
            <person name="Deng Y."/>
            <person name="Parks D.H."/>
            <person name="Jiang X."/>
            <person name="Yin X."/>
            <person name="Woodcroft B.J."/>
            <person name="Tyson G.W."/>
            <person name="Hugenholtz P."/>
            <person name="Polz M.F."/>
            <person name="Zhang T."/>
        </authorList>
    </citation>
    <scope>NUCLEOTIDE SEQUENCE</scope>
    <source>
        <strain evidence="2">HKST-UBA01</strain>
    </source>
</reference>
<evidence type="ECO:0000313" key="2">
    <source>
        <dbReference type="EMBL" id="MCA9729689.1"/>
    </source>
</evidence>
<evidence type="ECO:0000313" key="3">
    <source>
        <dbReference type="Proteomes" id="UP000697710"/>
    </source>
</evidence>
<sequence>MTSGGGARRFDRTAPMASSGSHRRGWKLVFAGITIGFICGCGAFDDYWDKDPDAFLGPPPDLTPPSVRVVSPTGSDSTHASPVGGDDFLIEIEASDDHALSRVELHIDDQMATL</sequence>
<accession>A0A956RSG6</accession>
<gene>
    <name evidence="2" type="ORF">KC729_18550</name>
</gene>
<dbReference type="AlphaFoldDB" id="A0A956RSG6"/>